<name>A0A8J3G9E2_9BACT</name>
<dbReference type="InterPro" id="IPR014914">
    <property type="entry name" value="RES_dom"/>
</dbReference>
<feature type="domain" description="RES" evidence="1">
    <location>
        <begin position="15"/>
        <end position="143"/>
    </location>
</feature>
<proteinExistence type="predicted"/>
<evidence type="ECO:0000313" key="3">
    <source>
        <dbReference type="Proteomes" id="UP000598271"/>
    </source>
</evidence>
<protein>
    <recommendedName>
        <fullName evidence="1">RES domain-containing protein</fullName>
    </recommendedName>
</protein>
<gene>
    <name evidence="2" type="ORF">GCM10007390_19520</name>
</gene>
<sequence>MEAYRLNKEPYHTDPLSVEGSRRHGGRWNPKGVGILYTSATPELSLLETLVHLPPLPLSELPGLWLSTLMLPDEPQTVFYLDAAKLPASWRTGTLAESQSLLMEWLLDPFCLGLGVPSIVMPLSYNILLHPQHADFKKVEVFAQRKFPLDPRLRK</sequence>
<keyword evidence="3" id="KW-1185">Reference proteome</keyword>
<dbReference type="EMBL" id="BMXF01000001">
    <property type="protein sequence ID" value="GHB65510.1"/>
    <property type="molecule type" value="Genomic_DNA"/>
</dbReference>
<dbReference type="RefSeq" id="WP_189564108.1">
    <property type="nucleotide sequence ID" value="NZ_BMXF01000001.1"/>
</dbReference>
<accession>A0A8J3G9E2</accession>
<dbReference type="Pfam" id="PF08808">
    <property type="entry name" value="RES"/>
    <property type="match status" value="1"/>
</dbReference>
<evidence type="ECO:0000313" key="2">
    <source>
        <dbReference type="EMBL" id="GHB65510.1"/>
    </source>
</evidence>
<evidence type="ECO:0000259" key="1">
    <source>
        <dbReference type="SMART" id="SM00953"/>
    </source>
</evidence>
<reference evidence="2 3" key="1">
    <citation type="journal article" date="2014" name="Int. J. Syst. Evol. Microbiol.">
        <title>Complete genome sequence of Corynebacterium casei LMG S-19264T (=DSM 44701T), isolated from a smear-ripened cheese.</title>
        <authorList>
            <consortium name="US DOE Joint Genome Institute (JGI-PGF)"/>
            <person name="Walter F."/>
            <person name="Albersmeier A."/>
            <person name="Kalinowski J."/>
            <person name="Ruckert C."/>
        </authorList>
    </citation>
    <scope>NUCLEOTIDE SEQUENCE [LARGE SCALE GENOMIC DNA]</scope>
    <source>
        <strain evidence="2 3">KCTC 12866</strain>
    </source>
</reference>
<comment type="caution">
    <text evidence="2">The sequence shown here is derived from an EMBL/GenBank/DDBJ whole genome shotgun (WGS) entry which is preliminary data.</text>
</comment>
<dbReference type="AlphaFoldDB" id="A0A8J3G9E2"/>
<organism evidence="2 3">
    <name type="scientific">Persicitalea jodogahamensis</name>
    <dbReference type="NCBI Taxonomy" id="402147"/>
    <lineage>
        <taxon>Bacteria</taxon>
        <taxon>Pseudomonadati</taxon>
        <taxon>Bacteroidota</taxon>
        <taxon>Cytophagia</taxon>
        <taxon>Cytophagales</taxon>
        <taxon>Spirosomataceae</taxon>
        <taxon>Persicitalea</taxon>
    </lineage>
</organism>
<dbReference type="Proteomes" id="UP000598271">
    <property type="component" value="Unassembled WGS sequence"/>
</dbReference>
<dbReference type="SMART" id="SM00953">
    <property type="entry name" value="RES"/>
    <property type="match status" value="1"/>
</dbReference>